<keyword evidence="10" id="KW-1185">Reference proteome</keyword>
<dbReference type="PaxDb" id="3218-PP1S81_236V6.1"/>
<reference evidence="8 10" key="1">
    <citation type="journal article" date="2008" name="Science">
        <title>The Physcomitrella genome reveals evolutionary insights into the conquest of land by plants.</title>
        <authorList>
            <person name="Rensing S."/>
            <person name="Lang D."/>
            <person name="Zimmer A."/>
            <person name="Terry A."/>
            <person name="Salamov A."/>
            <person name="Shapiro H."/>
            <person name="Nishiyama T."/>
            <person name="Perroud P.-F."/>
            <person name="Lindquist E."/>
            <person name="Kamisugi Y."/>
            <person name="Tanahashi T."/>
            <person name="Sakakibara K."/>
            <person name="Fujita T."/>
            <person name="Oishi K."/>
            <person name="Shin-I T."/>
            <person name="Kuroki Y."/>
            <person name="Toyoda A."/>
            <person name="Suzuki Y."/>
            <person name="Hashimoto A."/>
            <person name="Yamaguchi K."/>
            <person name="Sugano A."/>
            <person name="Kohara Y."/>
            <person name="Fujiyama A."/>
            <person name="Anterola A."/>
            <person name="Aoki S."/>
            <person name="Ashton N."/>
            <person name="Barbazuk W.B."/>
            <person name="Barker E."/>
            <person name="Bennetzen J."/>
            <person name="Bezanilla M."/>
            <person name="Blankenship R."/>
            <person name="Cho S.H."/>
            <person name="Dutcher S."/>
            <person name="Estelle M."/>
            <person name="Fawcett J.A."/>
            <person name="Gundlach H."/>
            <person name="Hanada K."/>
            <person name="Heyl A."/>
            <person name="Hicks K.A."/>
            <person name="Hugh J."/>
            <person name="Lohr M."/>
            <person name="Mayer K."/>
            <person name="Melkozernov A."/>
            <person name="Murata T."/>
            <person name="Nelson D."/>
            <person name="Pils B."/>
            <person name="Prigge M."/>
            <person name="Reiss B."/>
            <person name="Renner T."/>
            <person name="Rombauts S."/>
            <person name="Rushton P."/>
            <person name="Sanderfoot A."/>
            <person name="Schween G."/>
            <person name="Shiu S.-H."/>
            <person name="Stueber K."/>
            <person name="Theodoulou F.L."/>
            <person name="Tu H."/>
            <person name="Van de Peer Y."/>
            <person name="Verrier P.J."/>
            <person name="Waters E."/>
            <person name="Wood A."/>
            <person name="Yang L."/>
            <person name="Cove D."/>
            <person name="Cuming A."/>
            <person name="Hasebe M."/>
            <person name="Lucas S."/>
            <person name="Mishler D.B."/>
            <person name="Reski R."/>
            <person name="Grigoriev I."/>
            <person name="Quatrano R.S."/>
            <person name="Boore J.L."/>
        </authorList>
    </citation>
    <scope>NUCLEOTIDE SEQUENCE [LARGE SCALE GENOMIC DNA]</scope>
    <source>
        <strain evidence="9 10">cv. Gransden 2004</strain>
    </source>
</reference>
<keyword evidence="5" id="KW-0063">Aspartyl esterase</keyword>
<gene>
    <name evidence="8" type="ORF">PHYPA_021233</name>
</gene>
<dbReference type="InterPro" id="IPR012334">
    <property type="entry name" value="Pectin_lyas_fold"/>
</dbReference>
<comment type="similarity">
    <text evidence="2">Belongs to the pectinesterase family.</text>
</comment>
<evidence type="ECO:0000313" key="8">
    <source>
        <dbReference type="EMBL" id="PNR38122.1"/>
    </source>
</evidence>
<evidence type="ECO:0000313" key="9">
    <source>
        <dbReference type="EnsemblPlants" id="Pp3c16_19430V3.1"/>
    </source>
</evidence>
<evidence type="ECO:0000259" key="7">
    <source>
        <dbReference type="Pfam" id="PF01095"/>
    </source>
</evidence>
<reference evidence="8 10" key="2">
    <citation type="journal article" date="2018" name="Plant J.">
        <title>The Physcomitrella patens chromosome-scale assembly reveals moss genome structure and evolution.</title>
        <authorList>
            <person name="Lang D."/>
            <person name="Ullrich K.K."/>
            <person name="Murat F."/>
            <person name="Fuchs J."/>
            <person name="Jenkins J."/>
            <person name="Haas F.B."/>
            <person name="Piednoel M."/>
            <person name="Gundlach H."/>
            <person name="Van Bel M."/>
            <person name="Meyberg R."/>
            <person name="Vives C."/>
            <person name="Morata J."/>
            <person name="Symeonidi A."/>
            <person name="Hiss M."/>
            <person name="Muchero W."/>
            <person name="Kamisugi Y."/>
            <person name="Saleh O."/>
            <person name="Blanc G."/>
            <person name="Decker E.L."/>
            <person name="van Gessel N."/>
            <person name="Grimwood J."/>
            <person name="Hayes R.D."/>
            <person name="Graham S.W."/>
            <person name="Gunter L.E."/>
            <person name="McDaniel S.F."/>
            <person name="Hoernstein S.N.W."/>
            <person name="Larsson A."/>
            <person name="Li F.W."/>
            <person name="Perroud P.F."/>
            <person name="Phillips J."/>
            <person name="Ranjan P."/>
            <person name="Rokshar D.S."/>
            <person name="Rothfels C.J."/>
            <person name="Schneider L."/>
            <person name="Shu S."/>
            <person name="Stevenson D.W."/>
            <person name="Thummler F."/>
            <person name="Tillich M."/>
            <person name="Villarreal Aguilar J.C."/>
            <person name="Widiez T."/>
            <person name="Wong G.K."/>
            <person name="Wymore A."/>
            <person name="Zhang Y."/>
            <person name="Zimmer A.D."/>
            <person name="Quatrano R.S."/>
            <person name="Mayer K.F.X."/>
            <person name="Goodstein D."/>
            <person name="Casacuberta J.M."/>
            <person name="Vandepoele K."/>
            <person name="Reski R."/>
            <person name="Cuming A.C."/>
            <person name="Tuskan G.A."/>
            <person name="Maumus F."/>
            <person name="Salse J."/>
            <person name="Schmutz J."/>
            <person name="Rensing S.A."/>
        </authorList>
    </citation>
    <scope>NUCLEOTIDE SEQUENCE [LARGE SCALE GENOMIC DNA]</scope>
    <source>
        <strain evidence="9 10">cv. Gransden 2004</strain>
    </source>
</reference>
<protein>
    <recommendedName>
        <fullName evidence="3">pectinesterase</fullName>
        <ecNumber evidence="3">3.1.1.11</ecNumber>
    </recommendedName>
</protein>
<sequence>MAALRVREVGLISLLVVVAVSFVLASVAAQGSDEKAIAFTALSRQPAQEGNEAEWNSYVERVVSRDIIKRKQMQTQELLGAMGVDDTMGVAAAVPKGRTIIVDKQGKGHFRKVQDAIDSIKEGNKKRITIIIRAGTYVEKCRIPKTKPFITLLGSGTKTVLVWSDTAGKAGGTALTPAPPGGSVGKQAVALRIQGDKGAFYRCRFFGAQDTLYDKQGRHYFRNCFIQGSIDWIFGNAQSMYHCCTIKSIAKRNSGSITAQKRSSKNSPTGFSFVRCKIFGTGSIYLGRAWGTHSRVVFIKCHMAKMILPIGWQDWNDPARQKTVFYAEYSCTGPGANREGRVKWSKLLSAKQAAPFYSYRFIDGHKWLNKT</sequence>
<dbReference type="PANTHER" id="PTHR31321">
    <property type="entry name" value="ACYL-COA THIOESTER HYDROLASE YBHC-RELATED"/>
    <property type="match status" value="1"/>
</dbReference>
<feature type="domain" description="Pectinesterase catalytic" evidence="7">
    <location>
        <begin position="100"/>
        <end position="364"/>
    </location>
</feature>
<dbReference type="EnsemblPlants" id="Pp3c16_19430V3.1">
    <property type="protein sequence ID" value="Pp3c16_19430V3.1"/>
    <property type="gene ID" value="Pp3c16_19430"/>
</dbReference>
<evidence type="ECO:0000256" key="6">
    <source>
        <dbReference type="SAM" id="SignalP"/>
    </source>
</evidence>
<dbReference type="GO" id="GO:0045490">
    <property type="term" value="P:pectin catabolic process"/>
    <property type="evidence" value="ECO:0000318"/>
    <property type="project" value="GO_Central"/>
</dbReference>
<evidence type="ECO:0000256" key="5">
    <source>
        <dbReference type="ARBA" id="ARBA00023085"/>
    </source>
</evidence>
<dbReference type="GO" id="GO:0042545">
    <property type="term" value="P:cell wall modification"/>
    <property type="evidence" value="ECO:0007669"/>
    <property type="project" value="InterPro"/>
</dbReference>
<name>A0A2K1J9B6_PHYPA</name>
<evidence type="ECO:0000313" key="10">
    <source>
        <dbReference type="Proteomes" id="UP000006727"/>
    </source>
</evidence>
<dbReference type="InterPro" id="IPR011050">
    <property type="entry name" value="Pectin_lyase_fold/virulence"/>
</dbReference>
<evidence type="ECO:0000256" key="4">
    <source>
        <dbReference type="ARBA" id="ARBA00022801"/>
    </source>
</evidence>
<dbReference type="STRING" id="3218.A0A2K1J9B6"/>
<feature type="chain" id="PRO_5033310755" description="pectinesterase" evidence="6">
    <location>
        <begin position="30"/>
        <end position="371"/>
    </location>
</feature>
<keyword evidence="4" id="KW-0378">Hydrolase</keyword>
<reference evidence="9" key="3">
    <citation type="submission" date="2020-12" db="UniProtKB">
        <authorList>
            <consortium name="EnsemblPlants"/>
        </authorList>
    </citation>
    <scope>IDENTIFICATION</scope>
</reference>
<dbReference type="Gramene" id="Pp3c16_19430V3.2">
    <property type="protein sequence ID" value="Pp3c16_19430V3.2"/>
    <property type="gene ID" value="Pp3c16_19430"/>
</dbReference>
<dbReference type="Pfam" id="PF01095">
    <property type="entry name" value="Pectinesterase"/>
    <property type="match status" value="1"/>
</dbReference>
<proteinExistence type="inferred from homology"/>
<dbReference type="Proteomes" id="UP000006727">
    <property type="component" value="Chromosome 16"/>
</dbReference>
<evidence type="ECO:0000256" key="3">
    <source>
        <dbReference type="ARBA" id="ARBA00013229"/>
    </source>
</evidence>
<feature type="signal peptide" evidence="6">
    <location>
        <begin position="1"/>
        <end position="29"/>
    </location>
</feature>
<dbReference type="InParanoid" id="A0A2K1J9B6"/>
<dbReference type="EC" id="3.1.1.11" evidence="3"/>
<evidence type="ECO:0000256" key="1">
    <source>
        <dbReference type="ARBA" id="ARBA00005184"/>
    </source>
</evidence>
<dbReference type="Gene3D" id="2.160.20.10">
    <property type="entry name" value="Single-stranded right-handed beta-helix, Pectin lyase-like"/>
    <property type="match status" value="1"/>
</dbReference>
<dbReference type="AlphaFoldDB" id="A0A2K1J9B6"/>
<keyword evidence="6" id="KW-0732">Signal</keyword>
<dbReference type="Gramene" id="Pp3c16_19430V3.1">
    <property type="protein sequence ID" value="Pp3c16_19430V3.1"/>
    <property type="gene ID" value="Pp3c16_19430"/>
</dbReference>
<dbReference type="EMBL" id="ABEU02000016">
    <property type="protein sequence ID" value="PNR38122.1"/>
    <property type="molecule type" value="Genomic_DNA"/>
</dbReference>
<dbReference type="EnsemblPlants" id="Pp3c16_19430V3.2">
    <property type="protein sequence ID" value="Pp3c16_19430V3.2"/>
    <property type="gene ID" value="Pp3c16_19430"/>
</dbReference>
<comment type="pathway">
    <text evidence="1">Glycan metabolism; pectin degradation; 2-dehydro-3-deoxy-D-gluconate from pectin: step 1/5.</text>
</comment>
<dbReference type="UniPathway" id="UPA00545">
    <property type="reaction ID" value="UER00823"/>
</dbReference>
<evidence type="ECO:0000256" key="2">
    <source>
        <dbReference type="ARBA" id="ARBA00008891"/>
    </source>
</evidence>
<dbReference type="GO" id="GO:0030599">
    <property type="term" value="F:pectinesterase activity"/>
    <property type="evidence" value="ECO:0000318"/>
    <property type="project" value="GO_Central"/>
</dbReference>
<organism evidence="8">
    <name type="scientific">Physcomitrium patens</name>
    <name type="common">Spreading-leaved earth moss</name>
    <name type="synonym">Physcomitrella patens</name>
    <dbReference type="NCBI Taxonomy" id="3218"/>
    <lineage>
        <taxon>Eukaryota</taxon>
        <taxon>Viridiplantae</taxon>
        <taxon>Streptophyta</taxon>
        <taxon>Embryophyta</taxon>
        <taxon>Bryophyta</taxon>
        <taxon>Bryophytina</taxon>
        <taxon>Bryopsida</taxon>
        <taxon>Funariidae</taxon>
        <taxon>Funariales</taxon>
        <taxon>Funariaceae</taxon>
        <taxon>Physcomitrium</taxon>
    </lineage>
</organism>
<dbReference type="SUPFAM" id="SSF51126">
    <property type="entry name" value="Pectin lyase-like"/>
    <property type="match status" value="1"/>
</dbReference>
<accession>A0A2K1J9B6</accession>
<dbReference type="PANTHER" id="PTHR31321:SF112">
    <property type="entry name" value="PECTINESTERASE"/>
    <property type="match status" value="1"/>
</dbReference>
<dbReference type="InterPro" id="IPR000070">
    <property type="entry name" value="Pectinesterase_cat"/>
</dbReference>